<gene>
    <name evidence="1" type="ordered locus">Abu_0918</name>
</gene>
<organism evidence="1 2">
    <name type="scientific">Aliarcobacter butzleri (strain RM4018)</name>
    <name type="common">Arcobacter butzleri</name>
    <dbReference type="NCBI Taxonomy" id="367737"/>
    <lineage>
        <taxon>Bacteria</taxon>
        <taxon>Pseudomonadati</taxon>
        <taxon>Campylobacterota</taxon>
        <taxon>Epsilonproteobacteria</taxon>
        <taxon>Campylobacterales</taxon>
        <taxon>Arcobacteraceae</taxon>
        <taxon>Aliarcobacter</taxon>
    </lineage>
</organism>
<keyword evidence="2" id="KW-1185">Reference proteome</keyword>
<evidence type="ECO:0000313" key="2">
    <source>
        <dbReference type="Proteomes" id="UP000001136"/>
    </source>
</evidence>
<accession>A8ETA4</accession>
<reference evidence="1 2" key="1">
    <citation type="journal article" date="2007" name="PLoS ONE">
        <title>The complete genome sequence and analysis of the Epsilonproteobacterium Arcobacter butzleri.</title>
        <authorList>
            <person name="Miller W.G."/>
            <person name="Parker C.T."/>
            <person name="Rubenfield M."/>
            <person name="Mendz G.L."/>
            <person name="Woesten M.M.S.M."/>
            <person name="Ussery D.W."/>
            <person name="Stolz J.F."/>
            <person name="Binnewies T.T."/>
            <person name="Hallin P.F."/>
            <person name="Wang G."/>
            <person name="Malek J.A."/>
            <person name="Rogosin A."/>
            <person name="Stanker L.H."/>
            <person name="Mandrell R.E."/>
        </authorList>
    </citation>
    <scope>NUCLEOTIDE SEQUENCE [LARGE SCALE GENOMIC DNA]</scope>
    <source>
        <strain evidence="1 2">RM4018</strain>
    </source>
</reference>
<dbReference type="KEGG" id="abu:Abu_0918"/>
<protein>
    <submittedName>
        <fullName evidence="1">Uncharacterized protein</fullName>
    </submittedName>
</protein>
<proteinExistence type="predicted"/>
<sequence>MERNIKMKNEIIKGEIVESNIGNELTIHNPEIKKIVQIKEENKIKTTIVTTNNTLLQQTNYTNGVKTQRNISVPIFSNNQERDSAIVELCKDSHTQQEVADATNLSQSRISQIVNKNKKV</sequence>
<name>A8ETA4_ALIB4</name>
<dbReference type="AlphaFoldDB" id="A8ETA4"/>
<dbReference type="HOGENOM" id="CLU_2044830_0_0_7"/>
<dbReference type="EMBL" id="CP000361">
    <property type="protein sequence ID" value="ABV67178.1"/>
    <property type="molecule type" value="Genomic_DNA"/>
</dbReference>
<dbReference type="Proteomes" id="UP000001136">
    <property type="component" value="Chromosome"/>
</dbReference>
<dbReference type="STRING" id="367737.Abu_0918"/>
<evidence type="ECO:0000313" key="1">
    <source>
        <dbReference type="EMBL" id="ABV67178.1"/>
    </source>
</evidence>